<evidence type="ECO:0000313" key="1">
    <source>
        <dbReference type="EMBL" id="PVH39476.1"/>
    </source>
</evidence>
<sequence length="58" mass="6930">MYFIAENKIKTLLKRKQDPLSSFTTHPPSYAVRICPKLFPLFVSTQFLRKIQFFHNNK</sequence>
<dbReference type="AlphaFoldDB" id="A0A2T8IPB1"/>
<organism evidence="1">
    <name type="scientific">Panicum hallii</name>
    <dbReference type="NCBI Taxonomy" id="206008"/>
    <lineage>
        <taxon>Eukaryota</taxon>
        <taxon>Viridiplantae</taxon>
        <taxon>Streptophyta</taxon>
        <taxon>Embryophyta</taxon>
        <taxon>Tracheophyta</taxon>
        <taxon>Spermatophyta</taxon>
        <taxon>Magnoliopsida</taxon>
        <taxon>Liliopsida</taxon>
        <taxon>Poales</taxon>
        <taxon>Poaceae</taxon>
        <taxon>PACMAD clade</taxon>
        <taxon>Panicoideae</taxon>
        <taxon>Panicodae</taxon>
        <taxon>Paniceae</taxon>
        <taxon>Panicinae</taxon>
        <taxon>Panicum</taxon>
        <taxon>Panicum sect. Panicum</taxon>
    </lineage>
</organism>
<accession>A0A2T8IPB1</accession>
<gene>
    <name evidence="1" type="ORF">PAHAL_5G512000</name>
</gene>
<dbReference type="EMBL" id="CM008050">
    <property type="protein sequence ID" value="PVH39476.1"/>
    <property type="molecule type" value="Genomic_DNA"/>
</dbReference>
<dbReference type="Proteomes" id="UP000243499">
    <property type="component" value="Chromosome 5"/>
</dbReference>
<name>A0A2T8IPB1_9POAL</name>
<dbReference type="Gramene" id="PVH39476">
    <property type="protein sequence ID" value="PVH39476"/>
    <property type="gene ID" value="PAHAL_5G512000"/>
</dbReference>
<reference evidence="1" key="1">
    <citation type="submission" date="2018-04" db="EMBL/GenBank/DDBJ databases">
        <title>WGS assembly of Panicum hallii.</title>
        <authorList>
            <person name="Lovell J."/>
            <person name="Jenkins J."/>
            <person name="Lowry D."/>
            <person name="Mamidi S."/>
            <person name="Sreedasyam A."/>
            <person name="Weng X."/>
            <person name="Barry K."/>
            <person name="Bonette J."/>
            <person name="Campitelli B."/>
            <person name="Daum C."/>
            <person name="Gordon S."/>
            <person name="Gould B."/>
            <person name="Lipzen A."/>
            <person name="Macqueen A."/>
            <person name="Palacio-Mejia J."/>
            <person name="Plott C."/>
            <person name="Shakirov E."/>
            <person name="Shu S."/>
            <person name="Yoshinaga Y."/>
            <person name="Zane M."/>
            <person name="Rokhsar D."/>
            <person name="Grimwood J."/>
            <person name="Schmutz J."/>
            <person name="Juenger T."/>
        </authorList>
    </citation>
    <scope>NUCLEOTIDE SEQUENCE [LARGE SCALE GENOMIC DNA]</scope>
    <source>
        <strain evidence="1">FIL2</strain>
    </source>
</reference>
<proteinExistence type="predicted"/>
<protein>
    <submittedName>
        <fullName evidence="1">Uncharacterized protein</fullName>
    </submittedName>
</protein>